<feature type="coiled-coil region" evidence="14">
    <location>
        <begin position="416"/>
        <end position="480"/>
    </location>
</feature>
<dbReference type="GO" id="GO:0019219">
    <property type="term" value="P:regulation of nucleobase-containing compound metabolic process"/>
    <property type="evidence" value="ECO:0007669"/>
    <property type="project" value="UniProtKB-ARBA"/>
</dbReference>
<proteinExistence type="inferred from homology"/>
<evidence type="ECO:0000256" key="1">
    <source>
        <dbReference type="ARBA" id="ARBA00003373"/>
    </source>
</evidence>
<feature type="compositionally biased region" description="Basic and acidic residues" evidence="15">
    <location>
        <begin position="506"/>
        <end position="523"/>
    </location>
</feature>
<comment type="similarity">
    <text evidence="4">Belongs to the actin family. ARP5 subfamily.</text>
</comment>
<evidence type="ECO:0000256" key="9">
    <source>
        <dbReference type="ARBA" id="ARBA00023163"/>
    </source>
</evidence>
<dbReference type="GO" id="GO:0006310">
    <property type="term" value="P:DNA recombination"/>
    <property type="evidence" value="ECO:0007669"/>
    <property type="project" value="UniProtKB-KW"/>
</dbReference>
<name>A0ABD3WFS6_SINWO</name>
<organism evidence="16 17">
    <name type="scientific">Sinanodonta woodiana</name>
    <name type="common">Chinese pond mussel</name>
    <name type="synonym">Anodonta woodiana</name>
    <dbReference type="NCBI Taxonomy" id="1069815"/>
    <lineage>
        <taxon>Eukaryota</taxon>
        <taxon>Metazoa</taxon>
        <taxon>Spiralia</taxon>
        <taxon>Lophotrochozoa</taxon>
        <taxon>Mollusca</taxon>
        <taxon>Bivalvia</taxon>
        <taxon>Autobranchia</taxon>
        <taxon>Heteroconchia</taxon>
        <taxon>Palaeoheterodonta</taxon>
        <taxon>Unionida</taxon>
        <taxon>Unionoidea</taxon>
        <taxon>Unionidae</taxon>
        <taxon>Unioninae</taxon>
        <taxon>Sinanodonta</taxon>
    </lineage>
</organism>
<comment type="subcellular location">
    <subcellularLocation>
        <location evidence="3">Nucleus</location>
    </subcellularLocation>
</comment>
<evidence type="ECO:0000256" key="7">
    <source>
        <dbReference type="ARBA" id="ARBA00023015"/>
    </source>
</evidence>
<dbReference type="FunFam" id="3.30.420.40:FF:000048">
    <property type="entry name" value="ARP5 actin-related protein 5 homolog"/>
    <property type="match status" value="1"/>
</dbReference>
<feature type="compositionally biased region" description="Acidic residues" evidence="15">
    <location>
        <begin position="532"/>
        <end position="542"/>
    </location>
</feature>
<dbReference type="CDD" id="cd10211">
    <property type="entry name" value="ASKHA_NBD_Arp5"/>
    <property type="match status" value="1"/>
</dbReference>
<evidence type="ECO:0000256" key="8">
    <source>
        <dbReference type="ARBA" id="ARBA00023054"/>
    </source>
</evidence>
<feature type="region of interest" description="Disordered" evidence="15">
    <location>
        <begin position="504"/>
        <end position="542"/>
    </location>
</feature>
<keyword evidence="7" id="KW-0805">Transcription regulation</keyword>
<dbReference type="FunFam" id="3.90.640.10:FF:000016">
    <property type="entry name" value="ARP5 actin-related protein 5 homolog"/>
    <property type="match status" value="1"/>
</dbReference>
<dbReference type="SUPFAM" id="SSF53067">
    <property type="entry name" value="Actin-like ATPase domain"/>
    <property type="match status" value="2"/>
</dbReference>
<dbReference type="Pfam" id="PF00022">
    <property type="entry name" value="Actin"/>
    <property type="match status" value="2"/>
</dbReference>
<keyword evidence="11" id="KW-0234">DNA repair</keyword>
<evidence type="ECO:0000256" key="2">
    <source>
        <dbReference type="ARBA" id="ARBA00003520"/>
    </source>
</evidence>
<evidence type="ECO:0000256" key="10">
    <source>
        <dbReference type="ARBA" id="ARBA00023172"/>
    </source>
</evidence>
<gene>
    <name evidence="16" type="ORF">ACJMK2_040167</name>
</gene>
<evidence type="ECO:0000256" key="15">
    <source>
        <dbReference type="SAM" id="MobiDB-lite"/>
    </source>
</evidence>
<keyword evidence="10" id="KW-0233">DNA recombination</keyword>
<dbReference type="EMBL" id="JBJQND010000007">
    <property type="protein sequence ID" value="KAL3872231.1"/>
    <property type="molecule type" value="Genomic_DNA"/>
</dbReference>
<dbReference type="GO" id="GO:0005634">
    <property type="term" value="C:nucleus"/>
    <property type="evidence" value="ECO:0007669"/>
    <property type="project" value="UniProtKB-SubCell"/>
</dbReference>
<dbReference type="GO" id="GO:0060255">
    <property type="term" value="P:regulation of macromolecule metabolic process"/>
    <property type="evidence" value="ECO:0007669"/>
    <property type="project" value="UniProtKB-ARBA"/>
</dbReference>
<sequence>MATNGMSNSAVTSTNIFTFKDERPGLDPMLEYTESIRDGGVPIVIDNGSYQCRAGWALSPKPQFIFKNITARQRGKKETDVQVGNEITNLEVVRWMVRTPFDRNLVTLYDVQEQILDYIFAHLGINTEGEVSHPIVMTEPVCNPNFCRAQMSELLFECYHVPKVAYGVDALFSLLNNHPAPEKANSMIVDCGYQTVHLLPVIGGQLDPSNCRRINLGGAQLDVFMQRLLQLKYPGHSAVLTLSRAEEILRDHCYIAKDYQAELDDWVSNEYYDENVHKIQLPYTNVPGSQISAQQQKERRDQQIKRLKELNNKKRMEKLAAEEESLQQLMSVQELLEDDDEDTFNRALAEAGYETTDELQAAINHLTASIQRLKAKILKVEPPPVEIVEPKKEPIYDLIEVPDDQLTPEQLTMKKRQKILKKAREGREKAQNLQREKRLKELEEERELERKRQIDFVAWLQEVRQRRQKLLDQRAARKQRKTDMSKRKTFAAQQRMKIISQLAGNTKKEDTFGQDDKDWDVYKEINPNNSDSDSEAEEDKLEELETMLREHDPEFQKELGESAGEFDIAEYYRLHLAIERIRVPELLFQPSMIGMEQAGIVETMDYVFRKYKHEVQNELAQYVFLTGSNANLPNFCERLEKELLAIRPFKSVFNVYKAGNPSLDAWLGARKWALSPTFSTSFITRSEYEEKGGEYFKEHTCSNRFFPTPVLVSK</sequence>
<dbReference type="InterPro" id="IPR004000">
    <property type="entry name" value="Actin"/>
</dbReference>
<dbReference type="Gene3D" id="3.30.420.40">
    <property type="match status" value="2"/>
</dbReference>
<dbReference type="GO" id="GO:0006281">
    <property type="term" value="P:DNA repair"/>
    <property type="evidence" value="ECO:0007669"/>
    <property type="project" value="UniProtKB-KW"/>
</dbReference>
<evidence type="ECO:0000256" key="14">
    <source>
        <dbReference type="SAM" id="Coils"/>
    </source>
</evidence>
<evidence type="ECO:0000313" key="16">
    <source>
        <dbReference type="EMBL" id="KAL3872231.1"/>
    </source>
</evidence>
<dbReference type="FunFam" id="3.30.420.40:FF:000058">
    <property type="entry name" value="Putative actin-related protein 5"/>
    <property type="match status" value="1"/>
</dbReference>
<keyword evidence="12" id="KW-0539">Nucleus</keyword>
<accession>A0ABD3WFS6</accession>
<evidence type="ECO:0000256" key="5">
    <source>
        <dbReference type="ARBA" id="ARBA00021612"/>
    </source>
</evidence>
<evidence type="ECO:0000256" key="11">
    <source>
        <dbReference type="ARBA" id="ARBA00023204"/>
    </source>
</evidence>
<evidence type="ECO:0000256" key="6">
    <source>
        <dbReference type="ARBA" id="ARBA00022763"/>
    </source>
</evidence>
<keyword evidence="9" id="KW-0804">Transcription</keyword>
<comment type="subunit">
    <text evidence="13">Component of the chromatin remodeling Ino80 complex.</text>
</comment>
<keyword evidence="6" id="KW-0227">DNA damage</keyword>
<dbReference type="SMART" id="SM00268">
    <property type="entry name" value="ACTIN"/>
    <property type="match status" value="1"/>
</dbReference>
<dbReference type="Proteomes" id="UP001634394">
    <property type="component" value="Unassembled WGS sequence"/>
</dbReference>
<evidence type="ECO:0000256" key="12">
    <source>
        <dbReference type="ARBA" id="ARBA00023242"/>
    </source>
</evidence>
<evidence type="ECO:0000256" key="13">
    <source>
        <dbReference type="ARBA" id="ARBA00061816"/>
    </source>
</evidence>
<protein>
    <recommendedName>
        <fullName evidence="5">Actin-related protein 5</fullName>
    </recommendedName>
</protein>
<keyword evidence="8 14" id="KW-0175">Coiled coil</keyword>
<dbReference type="AlphaFoldDB" id="A0ABD3WFS6"/>
<evidence type="ECO:0000256" key="4">
    <source>
        <dbReference type="ARBA" id="ARBA00006021"/>
    </source>
</evidence>
<dbReference type="FunFam" id="3.30.420.40:FF:000237">
    <property type="entry name" value="Actin-related protein 5"/>
    <property type="match status" value="1"/>
</dbReference>
<comment type="caution">
    <text evidence="16">The sequence shown here is derived from an EMBL/GenBank/DDBJ whole genome shotgun (WGS) entry which is preliminary data.</text>
</comment>
<comment type="function">
    <text evidence="2">Actins are highly conserved proteins that are involved in various types of cell motility and are ubiquitously expressed in all eukaryotic cells.</text>
</comment>
<feature type="coiled-coil region" evidence="14">
    <location>
        <begin position="293"/>
        <end position="376"/>
    </location>
</feature>
<evidence type="ECO:0000313" key="17">
    <source>
        <dbReference type="Proteomes" id="UP001634394"/>
    </source>
</evidence>
<comment type="function">
    <text evidence="1">Proposed core component of the chromatin remodeling INO80 complex which is involved in transcriptional regulation, DNA replication and probably DNA repair.</text>
</comment>
<evidence type="ECO:0000256" key="3">
    <source>
        <dbReference type="ARBA" id="ARBA00004123"/>
    </source>
</evidence>
<dbReference type="InterPro" id="IPR043129">
    <property type="entry name" value="ATPase_NBD"/>
</dbReference>
<dbReference type="PANTHER" id="PTHR11937">
    <property type="entry name" value="ACTIN"/>
    <property type="match status" value="1"/>
</dbReference>
<reference evidence="16 17" key="1">
    <citation type="submission" date="2024-11" db="EMBL/GenBank/DDBJ databases">
        <title>Chromosome-level genome assembly of the freshwater bivalve Anodonta woodiana.</title>
        <authorList>
            <person name="Chen X."/>
        </authorList>
    </citation>
    <scope>NUCLEOTIDE SEQUENCE [LARGE SCALE GENOMIC DNA]</scope>
    <source>
        <strain evidence="16">MN2024</strain>
        <tissue evidence="16">Gills</tissue>
    </source>
</reference>
<keyword evidence="17" id="KW-1185">Reference proteome</keyword>